<sequence>MTSFCFSIFLHQNVCRWSKLPTRGHGPNGAWRICEFVVVIFRSPSADPIYISPARLVEHITMEYVHSTWYSTFTPYKRCKHVLNMDPTRGRPRVSDFASENRYLIRRTGHQIQHHHRVSRCNEDRRSHRFRSLAKRRVYVLARRLTDPRNIANLNLVTKHTWEACYGYAAHGPKYPCAVPKEREGGEAVSSDTRLNDNRNSQKVLHRVWFHDREIKAAAVPCSPTSRLVITHSG</sequence>
<name>A0ACB8U9C0_9APHY</name>
<dbReference type="Proteomes" id="UP001055072">
    <property type="component" value="Unassembled WGS sequence"/>
</dbReference>
<gene>
    <name evidence="1" type="ORF">BDY19DRAFT_937855</name>
</gene>
<organism evidence="1 2">
    <name type="scientific">Irpex rosettiformis</name>
    <dbReference type="NCBI Taxonomy" id="378272"/>
    <lineage>
        <taxon>Eukaryota</taxon>
        <taxon>Fungi</taxon>
        <taxon>Dikarya</taxon>
        <taxon>Basidiomycota</taxon>
        <taxon>Agaricomycotina</taxon>
        <taxon>Agaricomycetes</taxon>
        <taxon>Polyporales</taxon>
        <taxon>Irpicaceae</taxon>
        <taxon>Irpex</taxon>
    </lineage>
</organism>
<keyword evidence="2" id="KW-1185">Reference proteome</keyword>
<comment type="caution">
    <text evidence="1">The sequence shown here is derived from an EMBL/GenBank/DDBJ whole genome shotgun (WGS) entry which is preliminary data.</text>
</comment>
<reference evidence="1" key="1">
    <citation type="journal article" date="2021" name="Environ. Microbiol.">
        <title>Gene family expansions and transcriptome signatures uncover fungal adaptations to wood decay.</title>
        <authorList>
            <person name="Hage H."/>
            <person name="Miyauchi S."/>
            <person name="Viragh M."/>
            <person name="Drula E."/>
            <person name="Min B."/>
            <person name="Chaduli D."/>
            <person name="Navarro D."/>
            <person name="Favel A."/>
            <person name="Norest M."/>
            <person name="Lesage-Meessen L."/>
            <person name="Balint B."/>
            <person name="Merenyi Z."/>
            <person name="de Eugenio L."/>
            <person name="Morin E."/>
            <person name="Martinez A.T."/>
            <person name="Baldrian P."/>
            <person name="Stursova M."/>
            <person name="Martinez M.J."/>
            <person name="Novotny C."/>
            <person name="Magnuson J.K."/>
            <person name="Spatafora J.W."/>
            <person name="Maurice S."/>
            <person name="Pangilinan J."/>
            <person name="Andreopoulos W."/>
            <person name="LaButti K."/>
            <person name="Hundley H."/>
            <person name="Na H."/>
            <person name="Kuo A."/>
            <person name="Barry K."/>
            <person name="Lipzen A."/>
            <person name="Henrissat B."/>
            <person name="Riley R."/>
            <person name="Ahrendt S."/>
            <person name="Nagy L.G."/>
            <person name="Grigoriev I.V."/>
            <person name="Martin F."/>
            <person name="Rosso M.N."/>
        </authorList>
    </citation>
    <scope>NUCLEOTIDE SEQUENCE</scope>
    <source>
        <strain evidence="1">CBS 384.51</strain>
    </source>
</reference>
<evidence type="ECO:0000313" key="1">
    <source>
        <dbReference type="EMBL" id="KAI0090844.1"/>
    </source>
</evidence>
<dbReference type="EMBL" id="MU274907">
    <property type="protein sequence ID" value="KAI0090844.1"/>
    <property type="molecule type" value="Genomic_DNA"/>
</dbReference>
<evidence type="ECO:0000313" key="2">
    <source>
        <dbReference type="Proteomes" id="UP001055072"/>
    </source>
</evidence>
<proteinExistence type="predicted"/>
<accession>A0ACB8U9C0</accession>
<protein>
    <submittedName>
        <fullName evidence="1">Uncharacterized protein</fullName>
    </submittedName>
</protein>